<dbReference type="eggNOG" id="COG3832">
    <property type="taxonomic scope" value="Bacteria"/>
</dbReference>
<dbReference type="EMBL" id="CP001737">
    <property type="protein sequence ID" value="ACV78812.1"/>
    <property type="molecule type" value="Genomic_DNA"/>
</dbReference>
<dbReference type="InterPro" id="IPR023393">
    <property type="entry name" value="START-like_dom_sf"/>
</dbReference>
<dbReference type="HOGENOM" id="CLU_124276_0_0_11"/>
<dbReference type="CDD" id="cd07812">
    <property type="entry name" value="SRPBCC"/>
    <property type="match status" value="1"/>
</dbReference>
<protein>
    <recommendedName>
        <fullName evidence="3">Polyketide cyclase/dehydrase</fullName>
    </recommendedName>
</protein>
<accession>C8X6F7</accession>
<dbReference type="InParanoid" id="C8X6F7"/>
<evidence type="ECO:0000313" key="2">
    <source>
        <dbReference type="Proteomes" id="UP000002218"/>
    </source>
</evidence>
<evidence type="ECO:0008006" key="3">
    <source>
        <dbReference type="Google" id="ProtNLM"/>
    </source>
</evidence>
<dbReference type="Proteomes" id="UP000002218">
    <property type="component" value="Chromosome"/>
</dbReference>
<keyword evidence="2" id="KW-1185">Reference proteome</keyword>
<dbReference type="AlphaFoldDB" id="C8X6F7"/>
<dbReference type="STRING" id="479431.Namu_2441"/>
<reference evidence="1 2" key="2">
    <citation type="journal article" date="2010" name="Stand. Genomic Sci.">
        <title>Complete genome sequence of Nakamurella multipartita type strain (Y-104).</title>
        <authorList>
            <person name="Tice H."/>
            <person name="Mayilraj S."/>
            <person name="Sims D."/>
            <person name="Lapidus A."/>
            <person name="Nolan M."/>
            <person name="Lucas S."/>
            <person name="Glavina Del Rio T."/>
            <person name="Copeland A."/>
            <person name="Cheng J.F."/>
            <person name="Meincke L."/>
            <person name="Bruce D."/>
            <person name="Goodwin L."/>
            <person name="Pitluck S."/>
            <person name="Ivanova N."/>
            <person name="Mavromatis K."/>
            <person name="Ovchinnikova G."/>
            <person name="Pati A."/>
            <person name="Chen A."/>
            <person name="Palaniappan K."/>
            <person name="Land M."/>
            <person name="Hauser L."/>
            <person name="Chang Y.J."/>
            <person name="Jeffries C.D."/>
            <person name="Detter J.C."/>
            <person name="Brettin T."/>
            <person name="Rohde M."/>
            <person name="Goker M."/>
            <person name="Bristow J."/>
            <person name="Eisen J.A."/>
            <person name="Markowitz V."/>
            <person name="Hugenholtz P."/>
            <person name="Kyrpides N.C."/>
            <person name="Klenk H.P."/>
            <person name="Chen F."/>
        </authorList>
    </citation>
    <scope>NUCLEOTIDE SEQUENCE [LARGE SCALE GENOMIC DNA]</scope>
    <source>
        <strain evidence="2">ATCC 700099 / DSM 44233 / CIP 104796 / JCM 9543 / NBRC 105858 / Y-104</strain>
    </source>
</reference>
<sequence>MAATTYRDMDCTPGDVWDVLADGWLYGLWVVGASRIRDVDASWPAPDSRIHHSVGSWPLLINDTTSVLVCEPARSLRLRARAWPSGEAEVLIEIEPLGSGARVRIVEDAVSGPGKLVPPPLRSALLRPRNVEALRRLSYLAERRAADRPGRLRPATNTAPDQIAAD</sequence>
<reference evidence="2" key="1">
    <citation type="submission" date="2009-09" db="EMBL/GenBank/DDBJ databases">
        <title>The complete genome of Nakamurella multipartita DSM 44233.</title>
        <authorList>
            <consortium name="US DOE Joint Genome Institute (JGI-PGF)"/>
            <person name="Lucas S."/>
            <person name="Copeland A."/>
            <person name="Lapidus A."/>
            <person name="Glavina del Rio T."/>
            <person name="Dalin E."/>
            <person name="Tice H."/>
            <person name="Bruce D."/>
            <person name="Goodwin L."/>
            <person name="Pitluck S."/>
            <person name="Kyrpides N."/>
            <person name="Mavromatis K."/>
            <person name="Ivanova N."/>
            <person name="Ovchinnikova G."/>
            <person name="Sims D."/>
            <person name="Meincke L."/>
            <person name="Brettin T."/>
            <person name="Detter J.C."/>
            <person name="Han C."/>
            <person name="Larimer F."/>
            <person name="Land M."/>
            <person name="Hauser L."/>
            <person name="Markowitz V."/>
            <person name="Cheng J.-F."/>
            <person name="Hugenholtz P."/>
            <person name="Woyke T."/>
            <person name="Wu D."/>
            <person name="Klenk H.-P."/>
            <person name="Eisen J.A."/>
        </authorList>
    </citation>
    <scope>NUCLEOTIDE SEQUENCE [LARGE SCALE GENOMIC DNA]</scope>
    <source>
        <strain evidence="2">ATCC 700099 / DSM 44233 / CIP 104796 / JCM 9543 / NBRC 105858 / Y-104</strain>
    </source>
</reference>
<dbReference type="SUPFAM" id="SSF55961">
    <property type="entry name" value="Bet v1-like"/>
    <property type="match status" value="1"/>
</dbReference>
<name>C8X6F7_NAKMY</name>
<proteinExistence type="predicted"/>
<dbReference type="Gene3D" id="3.30.530.20">
    <property type="match status" value="1"/>
</dbReference>
<dbReference type="RefSeq" id="WP_015747701.1">
    <property type="nucleotide sequence ID" value="NC_013235.1"/>
</dbReference>
<organism evidence="1 2">
    <name type="scientific">Nakamurella multipartita (strain ATCC 700099 / DSM 44233 / CIP 104796 / JCM 9543 / NBRC 105858 / Y-104)</name>
    <name type="common">Microsphaera multipartita</name>
    <dbReference type="NCBI Taxonomy" id="479431"/>
    <lineage>
        <taxon>Bacteria</taxon>
        <taxon>Bacillati</taxon>
        <taxon>Actinomycetota</taxon>
        <taxon>Actinomycetes</taxon>
        <taxon>Nakamurellales</taxon>
        <taxon>Nakamurellaceae</taxon>
        <taxon>Nakamurella</taxon>
    </lineage>
</organism>
<gene>
    <name evidence="1" type="ordered locus">Namu_2441</name>
</gene>
<dbReference type="KEGG" id="nml:Namu_2441"/>
<evidence type="ECO:0000313" key="1">
    <source>
        <dbReference type="EMBL" id="ACV78812.1"/>
    </source>
</evidence>
<dbReference type="OrthoDB" id="4483486at2"/>